<protein>
    <submittedName>
        <fullName evidence="1">Uncharacterized protein</fullName>
    </submittedName>
</protein>
<dbReference type="SUPFAM" id="SSF49464">
    <property type="entry name" value="Carboxypeptidase regulatory domain-like"/>
    <property type="match status" value="1"/>
</dbReference>
<dbReference type="KEGG" id="mgot:MgSA37_00259"/>
<sequence length="327" mass="36445">MKKIISTLLLFAAPVFLLAQTISLAGSVRDQHGIPVVHAFILDQQQRNATFTDSLGNFSLKVEPTSQLNINCNGYQDDSLQVGGKNHLEIVLRQNPVSISGGEKLKNKDLDILQEAFKTNSSQYMEGHLNGIGAMVFTEIRETVGSRFLFNQWVPGFVIKKDGSLVQMKEVTFNYDKMAGDLYLAVTNASVMMADKATIKSFSLFSPKGQLMTFELVSQVSKDLYLQVISAGSKYKIYKLFITKFVPSNFKTDGIVSSGNTYDEYTDEYAYFIYNLSTNTLAVLNTRKKDIKAAFAAEGSKLTDYMTAHNDKIDENYIRGLADAMNQ</sequence>
<dbReference type="RefSeq" id="WP_096349467.1">
    <property type="nucleotide sequence ID" value="NZ_AP017313.1"/>
</dbReference>
<evidence type="ECO:0000313" key="1">
    <source>
        <dbReference type="EMBL" id="BAU52109.1"/>
    </source>
</evidence>
<dbReference type="AlphaFoldDB" id="A0A110B2K3"/>
<dbReference type="EMBL" id="AP017313">
    <property type="protein sequence ID" value="BAU52109.1"/>
    <property type="molecule type" value="Genomic_DNA"/>
</dbReference>
<accession>A0A110B2K3</accession>
<evidence type="ECO:0000313" key="2">
    <source>
        <dbReference type="Proteomes" id="UP000218263"/>
    </source>
</evidence>
<dbReference type="Proteomes" id="UP000218263">
    <property type="component" value="Chromosome"/>
</dbReference>
<dbReference type="OrthoDB" id="787919at2"/>
<proteinExistence type="predicted"/>
<gene>
    <name evidence="1" type="ORF">MgSA37_00259</name>
</gene>
<keyword evidence="2" id="KW-1185">Reference proteome</keyword>
<organism evidence="1 2">
    <name type="scientific">Mucilaginibacter gotjawali</name>
    <dbReference type="NCBI Taxonomy" id="1550579"/>
    <lineage>
        <taxon>Bacteria</taxon>
        <taxon>Pseudomonadati</taxon>
        <taxon>Bacteroidota</taxon>
        <taxon>Sphingobacteriia</taxon>
        <taxon>Sphingobacteriales</taxon>
        <taxon>Sphingobacteriaceae</taxon>
        <taxon>Mucilaginibacter</taxon>
    </lineage>
</organism>
<name>A0A110B2K3_9SPHI</name>
<dbReference type="InterPro" id="IPR008969">
    <property type="entry name" value="CarboxyPept-like_regulatory"/>
</dbReference>
<reference evidence="1 2" key="1">
    <citation type="submission" date="2015-12" db="EMBL/GenBank/DDBJ databases">
        <title>Genome sequence of Mucilaginibacter gotjawali.</title>
        <authorList>
            <person name="Lee J.S."/>
            <person name="Lee K.C."/>
            <person name="Kim K.K."/>
            <person name="Lee B.W."/>
        </authorList>
    </citation>
    <scope>NUCLEOTIDE SEQUENCE [LARGE SCALE GENOMIC DNA]</scope>
    <source>
        <strain evidence="1 2">SA3-7</strain>
    </source>
</reference>